<name>A0ABU5RY32_9CYAN</name>
<evidence type="ECO:0000313" key="1">
    <source>
        <dbReference type="EMBL" id="MEA5392664.1"/>
    </source>
</evidence>
<sequence>MIIVFSGEGPTDLGSTYAGTFSPGPVALMINRWIFKRIGYSLLETNGANYYVCKATLADIAKQLPRAALLRGKKADRGGLSLETRYYFQNARALVAWIREQRLEQPAIALLFRDADGTASAGRGEWEHKVNSVIHGFHFENYPYGVAAIAKPKSEAWFLCAVRYNYANCQSIEASSSGNDASPNSLKQQLEAAMHQRFGCGCSRDDLNQIVSDGLIDEQEIDMQSLNLVKSQCNDVVDLIFGISPRA</sequence>
<dbReference type="RefSeq" id="WP_323306596.1">
    <property type="nucleotide sequence ID" value="NZ_JAYGHX010000014.1"/>
</dbReference>
<dbReference type="Proteomes" id="UP001304461">
    <property type="component" value="Unassembled WGS sequence"/>
</dbReference>
<reference evidence="1 2" key="1">
    <citation type="submission" date="2023-12" db="EMBL/GenBank/DDBJ databases">
        <title>Baltic Sea Cyanobacteria.</title>
        <authorList>
            <person name="Delbaje E."/>
            <person name="Fewer D.P."/>
            <person name="Shishido T.K."/>
        </authorList>
    </citation>
    <scope>NUCLEOTIDE SEQUENCE [LARGE SCALE GENOMIC DNA]</scope>
    <source>
        <strain evidence="1 2">UHCC 0139</strain>
    </source>
</reference>
<organism evidence="1 2">
    <name type="scientific">Cyanobium gracile UHCC 0139</name>
    <dbReference type="NCBI Taxonomy" id="3110308"/>
    <lineage>
        <taxon>Bacteria</taxon>
        <taxon>Bacillati</taxon>
        <taxon>Cyanobacteriota</taxon>
        <taxon>Cyanophyceae</taxon>
        <taxon>Synechococcales</taxon>
        <taxon>Prochlorococcaceae</taxon>
        <taxon>Cyanobium</taxon>
    </lineage>
</organism>
<evidence type="ECO:0000313" key="2">
    <source>
        <dbReference type="Proteomes" id="UP001304461"/>
    </source>
</evidence>
<protein>
    <submittedName>
        <fullName evidence="1">Uncharacterized protein</fullName>
    </submittedName>
</protein>
<comment type="caution">
    <text evidence="1">The sequence shown here is derived from an EMBL/GenBank/DDBJ whole genome shotgun (WGS) entry which is preliminary data.</text>
</comment>
<keyword evidence="2" id="KW-1185">Reference proteome</keyword>
<dbReference type="EMBL" id="JAYGHX010000014">
    <property type="protein sequence ID" value="MEA5392664.1"/>
    <property type="molecule type" value="Genomic_DNA"/>
</dbReference>
<gene>
    <name evidence="1" type="ORF">VB738_15475</name>
</gene>
<proteinExistence type="predicted"/>
<accession>A0ABU5RY32</accession>